<dbReference type="Pfam" id="PF03311">
    <property type="entry name" value="Cornichon"/>
    <property type="match status" value="1"/>
</dbReference>
<name>A0A5K1VTY8_ENTHI</name>
<keyword evidence="1" id="KW-1133">Transmembrane helix</keyword>
<keyword evidence="1" id="KW-0812">Transmembrane</keyword>
<dbReference type="SMART" id="SM01398">
    <property type="entry name" value="Cornichon"/>
    <property type="match status" value="1"/>
</dbReference>
<dbReference type="AlphaFoldDB" id="A0A5K1VTY8"/>
<dbReference type="VEuPathDB" id="AmoebaDB:KM1_032810"/>
<dbReference type="VEuPathDB" id="AmoebaDB:EHI7A_016910"/>
<dbReference type="VEuPathDB" id="AmoebaDB:EHI5A_028470"/>
<evidence type="ECO:0000256" key="1">
    <source>
        <dbReference type="SAM" id="Phobius"/>
    </source>
</evidence>
<feature type="transmembrane region" description="Helical" evidence="1">
    <location>
        <begin position="75"/>
        <end position="96"/>
    </location>
</feature>
<evidence type="ECO:0000313" key="3">
    <source>
        <dbReference type="Proteomes" id="UP000078387"/>
    </source>
</evidence>
<dbReference type="VEuPathDB" id="AmoebaDB:EHI_115360"/>
<dbReference type="VEuPathDB" id="AmoebaDB:EHI8A_010840"/>
<comment type="caution">
    <text evidence="2">The sequence shown here is derived from an EMBL/GenBank/DDBJ whole genome shotgun (WGS) entry which is preliminary data.</text>
</comment>
<feature type="transmembrane region" description="Helical" evidence="1">
    <location>
        <begin position="7"/>
        <end position="28"/>
    </location>
</feature>
<sequence>MEDFYHIIFIVTAFILNSINLGINYHFVISGEEFKSQSISPVDYCNEINPFIRLEIIINLLNLICYIIPGDYIEIVLCLCIFIYFSYLYYKKFLFIKPINAQSYLERNENVGYQKIVYYLLLILILLIRLILIYLTNFEINIF</sequence>
<reference evidence="2 3" key="1">
    <citation type="submission" date="2016-05" db="EMBL/GenBank/DDBJ databases">
        <title>First whole genome sequencing of Entamoeba histolytica HM1:IMSS-clone-6.</title>
        <authorList>
            <person name="Mukherjee Avik.K."/>
            <person name="Izumyama S."/>
            <person name="Nakada-Tsukui K."/>
            <person name="Nozaki T."/>
        </authorList>
    </citation>
    <scope>NUCLEOTIDE SEQUENCE [LARGE SCALE GENOMIC DNA]</scope>
    <source>
        <strain evidence="2 3">HM1:IMSS clone 6</strain>
    </source>
</reference>
<accession>A0A5K1VTY8</accession>
<organism evidence="2 3">
    <name type="scientific">Entamoeba histolytica</name>
    <dbReference type="NCBI Taxonomy" id="5759"/>
    <lineage>
        <taxon>Eukaryota</taxon>
        <taxon>Amoebozoa</taxon>
        <taxon>Evosea</taxon>
        <taxon>Archamoebae</taxon>
        <taxon>Mastigamoebida</taxon>
        <taxon>Entamoebidae</taxon>
        <taxon>Entamoeba</taxon>
    </lineage>
</organism>
<evidence type="ECO:0008006" key="4">
    <source>
        <dbReference type="Google" id="ProtNLM"/>
    </source>
</evidence>
<dbReference type="EMBL" id="BDEQ01000001">
    <property type="protein sequence ID" value="GAT97870.1"/>
    <property type="molecule type" value="Genomic_DNA"/>
</dbReference>
<protein>
    <recommendedName>
        <fullName evidence="4">Cornichon protein</fullName>
    </recommendedName>
</protein>
<dbReference type="GO" id="GO:0016192">
    <property type="term" value="P:vesicle-mediated transport"/>
    <property type="evidence" value="ECO:0007669"/>
    <property type="project" value="InterPro"/>
</dbReference>
<gene>
    <name evidence="2" type="ORF">CL6EHI_115360</name>
</gene>
<proteinExistence type="predicted"/>
<feature type="transmembrane region" description="Helical" evidence="1">
    <location>
        <begin position="116"/>
        <end position="135"/>
    </location>
</feature>
<keyword evidence="1" id="KW-0472">Membrane</keyword>
<evidence type="ECO:0000313" key="2">
    <source>
        <dbReference type="EMBL" id="GAT97870.1"/>
    </source>
</evidence>
<dbReference type="Proteomes" id="UP000078387">
    <property type="component" value="Unassembled WGS sequence"/>
</dbReference>
<dbReference type="InterPro" id="IPR003377">
    <property type="entry name" value="Cornichon"/>
</dbReference>